<dbReference type="PROSITE" id="PS50865">
    <property type="entry name" value="ZF_MYND_2"/>
    <property type="match status" value="1"/>
</dbReference>
<dbReference type="EMBL" id="CDMZ01003750">
    <property type="protein sequence ID" value="CEM47454.1"/>
    <property type="molecule type" value="Genomic_DNA"/>
</dbReference>
<dbReference type="SUPFAM" id="SSF144232">
    <property type="entry name" value="HIT/MYND zinc finger-like"/>
    <property type="match status" value="1"/>
</dbReference>
<dbReference type="Pfam" id="PF01753">
    <property type="entry name" value="zf-MYND"/>
    <property type="match status" value="1"/>
</dbReference>
<evidence type="ECO:0000313" key="6">
    <source>
        <dbReference type="EMBL" id="CEM47454.1"/>
    </source>
</evidence>
<feature type="domain" description="MYND-type" evidence="5">
    <location>
        <begin position="436"/>
        <end position="477"/>
    </location>
</feature>
<evidence type="ECO:0000259" key="5">
    <source>
        <dbReference type="PROSITE" id="PS50865"/>
    </source>
</evidence>
<proteinExistence type="predicted"/>
<evidence type="ECO:0000256" key="4">
    <source>
        <dbReference type="PROSITE-ProRule" id="PRU00134"/>
    </source>
</evidence>
<evidence type="ECO:0000256" key="2">
    <source>
        <dbReference type="ARBA" id="ARBA00022771"/>
    </source>
</evidence>
<keyword evidence="1" id="KW-0479">Metal-binding</keyword>
<dbReference type="Gene3D" id="6.10.140.2220">
    <property type="match status" value="1"/>
</dbReference>
<reference evidence="6" key="1">
    <citation type="submission" date="2014-11" db="EMBL/GenBank/DDBJ databases">
        <authorList>
            <person name="Otto D Thomas"/>
            <person name="Naeem Raeece"/>
        </authorList>
    </citation>
    <scope>NUCLEOTIDE SEQUENCE</scope>
</reference>
<dbReference type="PhylomeDB" id="A0A0G4HST2"/>
<sequence length="509" mass="57026">MSASAGPNGGKEERIPDGTLEGDEFAELRKVILELFKHKGFNDRFLTYLTERPEAFCIFAKSCDQLLDCAMKFGPVISNLVGQPGLEVDLNVAHEKSPSRFPELLLVHGFFGTAMELFLSTLVSPSPFFDPHMSNPESDECSSLVTRSIAGGFMLSCLVEANERLTALLWKNSLFQKALKITITKFRAKRQRKSIMELGAITQFLGKLSEHDDSAHERNGIFNRCNPTGLEGDGKPIDFTQLIRWAAWGGVYLPAENVLDLFAFSLGAFQCVALKDEFRKAQKAAFASPELNDEAMNLFTLSLAHAKKKTIGGLAVARGDAVRCALSNPAVGEYVNQHKKEILRRVRQYMPDPPSDAYFLYIFAAWLEANIPGKSSTPNFDEWKREFPNVCLRGLRIQNLSVAYDFAYSKGKRDSSSDSFFAPKDLRDRSTRPVLCNLCKRYVSNYKSCSSCDLAVYCSDTCQRVDWERRGGHKEWCQNLRERVTDILAHAREGAVYVMPGGGWKKVRG</sequence>
<evidence type="ECO:0000256" key="3">
    <source>
        <dbReference type="ARBA" id="ARBA00022833"/>
    </source>
</evidence>
<dbReference type="InterPro" id="IPR002893">
    <property type="entry name" value="Znf_MYND"/>
</dbReference>
<keyword evidence="3" id="KW-0862">Zinc</keyword>
<dbReference type="AlphaFoldDB" id="A0A0G4HST2"/>
<accession>A0A0G4HST2</accession>
<name>A0A0G4HST2_9ALVE</name>
<dbReference type="VEuPathDB" id="CryptoDB:Cvel_1321"/>
<organism evidence="6">
    <name type="scientific">Chromera velia CCMP2878</name>
    <dbReference type="NCBI Taxonomy" id="1169474"/>
    <lineage>
        <taxon>Eukaryota</taxon>
        <taxon>Sar</taxon>
        <taxon>Alveolata</taxon>
        <taxon>Colpodellida</taxon>
        <taxon>Chromeraceae</taxon>
        <taxon>Chromera</taxon>
    </lineage>
</organism>
<dbReference type="GO" id="GO:0008270">
    <property type="term" value="F:zinc ion binding"/>
    <property type="evidence" value="ECO:0007669"/>
    <property type="project" value="UniProtKB-KW"/>
</dbReference>
<protein>
    <recommendedName>
        <fullName evidence="5">MYND-type domain-containing protein</fullName>
    </recommendedName>
</protein>
<evidence type="ECO:0000256" key="1">
    <source>
        <dbReference type="ARBA" id="ARBA00022723"/>
    </source>
</evidence>
<keyword evidence="2 4" id="KW-0863">Zinc-finger</keyword>
<gene>
    <name evidence="6" type="ORF">Cvel_1321</name>
</gene>